<dbReference type="AlphaFoldDB" id="A0A2D1U798"/>
<evidence type="ECO:0000313" key="3">
    <source>
        <dbReference type="Proteomes" id="UP000223749"/>
    </source>
</evidence>
<proteinExistence type="predicted"/>
<evidence type="ECO:0000313" key="2">
    <source>
        <dbReference type="EMBL" id="ATP57476.1"/>
    </source>
</evidence>
<evidence type="ECO:0000256" key="1">
    <source>
        <dbReference type="SAM" id="MobiDB-lite"/>
    </source>
</evidence>
<sequence>MEMIKKVAQRRASGTAARTNRKSIKINPKPIGKIQAKKRITQSTETKKKSGVVSKNQLDTPKSIDNIDDVFGQSEEEKEEKLVNLVVKVLVKSTLDELYGKESN</sequence>
<dbReference type="Proteomes" id="UP000223749">
    <property type="component" value="Chromosome"/>
</dbReference>
<accession>A0A2D1U798</accession>
<reference evidence="2 3" key="1">
    <citation type="submission" date="2017-10" db="EMBL/GenBank/DDBJ databases">
        <title>Whole genome of Pedobacter ginsengisoli T01R-27 isolated from tomato rhizosphere.</title>
        <authorList>
            <person name="Weon H.-Y."/>
            <person name="Lee S.A."/>
            <person name="Sang M.K."/>
            <person name="Song J."/>
        </authorList>
    </citation>
    <scope>NUCLEOTIDE SEQUENCE [LARGE SCALE GENOMIC DNA]</scope>
    <source>
        <strain evidence="2 3">T01R-27</strain>
    </source>
</reference>
<keyword evidence="3" id="KW-1185">Reference proteome</keyword>
<dbReference type="RefSeq" id="WP_099439398.1">
    <property type="nucleotide sequence ID" value="NZ_CP024091.1"/>
</dbReference>
<gene>
    <name evidence="2" type="ORF">CPT03_13840</name>
</gene>
<name>A0A2D1U798_9SPHI</name>
<feature type="region of interest" description="Disordered" evidence="1">
    <location>
        <begin position="1"/>
        <end position="67"/>
    </location>
</feature>
<protein>
    <submittedName>
        <fullName evidence="2">Uncharacterized protein</fullName>
    </submittedName>
</protein>
<organism evidence="2 3">
    <name type="scientific">Pedobacter ginsengisoli</name>
    <dbReference type="NCBI Taxonomy" id="363852"/>
    <lineage>
        <taxon>Bacteria</taxon>
        <taxon>Pseudomonadati</taxon>
        <taxon>Bacteroidota</taxon>
        <taxon>Sphingobacteriia</taxon>
        <taxon>Sphingobacteriales</taxon>
        <taxon>Sphingobacteriaceae</taxon>
        <taxon>Pedobacter</taxon>
    </lineage>
</organism>
<dbReference type="EMBL" id="CP024091">
    <property type="protein sequence ID" value="ATP57476.1"/>
    <property type="molecule type" value="Genomic_DNA"/>
</dbReference>
<dbReference type="KEGG" id="pgs:CPT03_13840"/>